<keyword evidence="11" id="KW-1185">Reference proteome</keyword>
<gene>
    <name evidence="10" type="ORF">GEV47_15880</name>
</gene>
<evidence type="ECO:0000313" key="10">
    <source>
        <dbReference type="EMBL" id="MQR02156.1"/>
    </source>
</evidence>
<dbReference type="SMART" id="SM00947">
    <property type="entry name" value="Pro_CA"/>
    <property type="match status" value="1"/>
</dbReference>
<evidence type="ECO:0000256" key="6">
    <source>
        <dbReference type="ARBA" id="ARBA00039351"/>
    </source>
</evidence>
<dbReference type="NCBIfam" id="NF007756">
    <property type="entry name" value="PRK10437.1"/>
    <property type="match status" value="1"/>
</dbReference>
<feature type="binding site" evidence="9">
    <location>
        <position position="105"/>
    </location>
    <ligand>
        <name>Zn(2+)</name>
        <dbReference type="ChEBI" id="CHEBI:29105"/>
    </ligand>
</feature>
<dbReference type="CDD" id="cd00883">
    <property type="entry name" value="beta_CA_cladeA"/>
    <property type="match status" value="1"/>
</dbReference>
<reference evidence="10 11" key="1">
    <citation type="submission" date="2019-10" db="EMBL/GenBank/DDBJ databases">
        <title>Glaciimonas soli sp. nov., a psychrophilic bacterium isolated from the forest soil of a high elevation mountain in Taiwan.</title>
        <authorList>
            <person name="Wang L.-T."/>
            <person name="Shieh W.Y."/>
        </authorList>
    </citation>
    <scope>NUCLEOTIDE SEQUENCE [LARGE SCALE GENOMIC DNA]</scope>
    <source>
        <strain evidence="10 11">GS1</strain>
    </source>
</reference>
<dbReference type="PANTHER" id="PTHR11002:SF76">
    <property type="entry name" value="CARBONIC ANHYDRASE"/>
    <property type="match status" value="1"/>
</dbReference>
<dbReference type="AlphaFoldDB" id="A0A843Z023"/>
<sequence length="229" mass="25805">MLEKHKNVLTREQLFESNQKWAAANIARDPEFFKTLAAQQSPDYFWIGCSDSRVPANELLGLLPGELFVHRNIANVVSHSDLNCLSVLQFAVDVLKVKHVFVVGHYGCSGVHAALTKRRVGLADNWLRHVQDVQQKHERYLGEALPEKVRHDRLCELNSMEQVVNVCMTTIVQDAWERGQPLTIHSWVYGVQDGLLRDLGVTVSGPDELMQAMACGLKRYEESEGAVSE</sequence>
<dbReference type="Gene3D" id="3.40.1050.10">
    <property type="entry name" value="Carbonic anhydrase"/>
    <property type="match status" value="1"/>
</dbReference>
<evidence type="ECO:0000256" key="9">
    <source>
        <dbReference type="PIRSR" id="PIRSR601765-1"/>
    </source>
</evidence>
<dbReference type="InterPro" id="IPR015892">
    <property type="entry name" value="Carbonic_anhydrase_CS"/>
</dbReference>
<feature type="binding site" evidence="9">
    <location>
        <position position="108"/>
    </location>
    <ligand>
        <name>Zn(2+)</name>
        <dbReference type="ChEBI" id="CHEBI:29105"/>
    </ligand>
</feature>
<evidence type="ECO:0000256" key="7">
    <source>
        <dbReference type="ARBA" id="ARBA00048348"/>
    </source>
</evidence>
<evidence type="ECO:0000313" key="11">
    <source>
        <dbReference type="Proteomes" id="UP000451565"/>
    </source>
</evidence>
<dbReference type="GO" id="GO:0004089">
    <property type="term" value="F:carbonate dehydratase activity"/>
    <property type="evidence" value="ECO:0007669"/>
    <property type="project" value="UniProtKB-EC"/>
</dbReference>
<dbReference type="Proteomes" id="UP000451565">
    <property type="component" value="Unassembled WGS sequence"/>
</dbReference>
<dbReference type="RefSeq" id="WP_153235777.1">
    <property type="nucleotide sequence ID" value="NZ_WINI01000008.1"/>
</dbReference>
<keyword evidence="4 9" id="KW-0862">Zinc</keyword>
<dbReference type="EC" id="4.2.1.1" evidence="2"/>
<evidence type="ECO:0000256" key="5">
    <source>
        <dbReference type="ARBA" id="ARBA00023239"/>
    </source>
</evidence>
<evidence type="ECO:0000256" key="3">
    <source>
        <dbReference type="ARBA" id="ARBA00022723"/>
    </source>
</evidence>
<evidence type="ECO:0000256" key="1">
    <source>
        <dbReference type="ARBA" id="ARBA00006217"/>
    </source>
</evidence>
<dbReference type="InterPro" id="IPR001765">
    <property type="entry name" value="Carbonic_anhydrase"/>
</dbReference>
<dbReference type="GO" id="GO:0015976">
    <property type="term" value="P:carbon utilization"/>
    <property type="evidence" value="ECO:0007669"/>
    <property type="project" value="InterPro"/>
</dbReference>
<feature type="binding site" evidence="9">
    <location>
        <position position="51"/>
    </location>
    <ligand>
        <name>Zn(2+)</name>
        <dbReference type="ChEBI" id="CHEBI:29105"/>
    </ligand>
</feature>
<comment type="catalytic activity">
    <reaction evidence="7">
        <text>hydrogencarbonate + H(+) = CO2 + H2O</text>
        <dbReference type="Rhea" id="RHEA:10748"/>
        <dbReference type="ChEBI" id="CHEBI:15377"/>
        <dbReference type="ChEBI" id="CHEBI:15378"/>
        <dbReference type="ChEBI" id="CHEBI:16526"/>
        <dbReference type="ChEBI" id="CHEBI:17544"/>
        <dbReference type="EC" id="4.2.1.1"/>
    </reaction>
</comment>
<dbReference type="OrthoDB" id="9797527at2"/>
<comment type="caution">
    <text evidence="10">The sequence shown here is derived from an EMBL/GenBank/DDBJ whole genome shotgun (WGS) entry which is preliminary data.</text>
</comment>
<dbReference type="InterPro" id="IPR036874">
    <property type="entry name" value="Carbonic_anhydrase_sf"/>
</dbReference>
<dbReference type="SUPFAM" id="SSF53056">
    <property type="entry name" value="beta-carbonic anhydrase, cab"/>
    <property type="match status" value="1"/>
</dbReference>
<keyword evidence="5" id="KW-0456">Lyase</keyword>
<evidence type="ECO:0000256" key="4">
    <source>
        <dbReference type="ARBA" id="ARBA00022833"/>
    </source>
</evidence>
<comment type="similarity">
    <text evidence="1">Belongs to the beta-class carbonic anhydrase family.</text>
</comment>
<keyword evidence="3 9" id="KW-0479">Metal-binding</keyword>
<comment type="cofactor">
    <cofactor evidence="9">
        <name>Zn(2+)</name>
        <dbReference type="ChEBI" id="CHEBI:29105"/>
    </cofactor>
    <text evidence="9">Binds 1 zinc ion per subunit.</text>
</comment>
<protein>
    <recommendedName>
        <fullName evidence="6">Carbonic anhydrase 2</fullName>
        <ecNumber evidence="2">4.2.1.1</ecNumber>
    </recommendedName>
    <alternativeName>
        <fullName evidence="8">Carbonate dehydratase 2</fullName>
    </alternativeName>
</protein>
<dbReference type="PROSITE" id="PS00704">
    <property type="entry name" value="PROK_CO2_ANHYDRASE_1"/>
    <property type="match status" value="1"/>
</dbReference>
<accession>A0A843Z023</accession>
<dbReference type="PANTHER" id="PTHR11002">
    <property type="entry name" value="CARBONIC ANHYDRASE"/>
    <property type="match status" value="1"/>
</dbReference>
<organism evidence="10 11">
    <name type="scientific">Glaciimonas soli</name>
    <dbReference type="NCBI Taxonomy" id="2590999"/>
    <lineage>
        <taxon>Bacteria</taxon>
        <taxon>Pseudomonadati</taxon>
        <taxon>Pseudomonadota</taxon>
        <taxon>Betaproteobacteria</taxon>
        <taxon>Burkholderiales</taxon>
        <taxon>Oxalobacteraceae</taxon>
        <taxon>Glaciimonas</taxon>
    </lineage>
</organism>
<dbReference type="Pfam" id="PF00484">
    <property type="entry name" value="Pro_CA"/>
    <property type="match status" value="1"/>
</dbReference>
<proteinExistence type="inferred from homology"/>
<dbReference type="EMBL" id="WINI01000008">
    <property type="protein sequence ID" value="MQR02156.1"/>
    <property type="molecule type" value="Genomic_DNA"/>
</dbReference>
<feature type="binding site" evidence="9">
    <location>
        <position position="49"/>
    </location>
    <ligand>
        <name>Zn(2+)</name>
        <dbReference type="ChEBI" id="CHEBI:29105"/>
    </ligand>
</feature>
<name>A0A843Z023_9BURK</name>
<dbReference type="FunFam" id="3.40.1050.10:FF:000001">
    <property type="entry name" value="Carbonic anhydrase"/>
    <property type="match status" value="1"/>
</dbReference>
<evidence type="ECO:0000256" key="8">
    <source>
        <dbReference type="ARBA" id="ARBA00082533"/>
    </source>
</evidence>
<evidence type="ECO:0000256" key="2">
    <source>
        <dbReference type="ARBA" id="ARBA00012925"/>
    </source>
</evidence>
<dbReference type="GO" id="GO:0008270">
    <property type="term" value="F:zinc ion binding"/>
    <property type="evidence" value="ECO:0007669"/>
    <property type="project" value="InterPro"/>
</dbReference>